<dbReference type="PATRIC" id="fig|1107882.3.peg.2567"/>
<gene>
    <name evidence="1" type="ORF">MAXJ12_13121</name>
</gene>
<dbReference type="OrthoDB" id="8101189at2"/>
<name>H0HR41_9HYPH</name>
<proteinExistence type="predicted"/>
<dbReference type="RefSeq" id="WP_008836251.1">
    <property type="nucleotide sequence ID" value="NZ_AHAM01000098.1"/>
</dbReference>
<accession>H0HR41</accession>
<organism evidence="1 2">
    <name type="scientific">Mesorhizobium alhagi CCNWXJ12-2</name>
    <dbReference type="NCBI Taxonomy" id="1107882"/>
    <lineage>
        <taxon>Bacteria</taxon>
        <taxon>Pseudomonadati</taxon>
        <taxon>Pseudomonadota</taxon>
        <taxon>Alphaproteobacteria</taxon>
        <taxon>Hyphomicrobiales</taxon>
        <taxon>Phyllobacteriaceae</taxon>
        <taxon>Allomesorhizobium</taxon>
    </lineage>
</organism>
<dbReference type="Proteomes" id="UP000003250">
    <property type="component" value="Unassembled WGS sequence"/>
</dbReference>
<protein>
    <submittedName>
        <fullName evidence="1">Uncharacterized protein</fullName>
    </submittedName>
</protein>
<reference evidence="1 2" key="1">
    <citation type="journal article" date="2012" name="J. Bacteriol.">
        <title>Draft Genome Sequence of Mesorhizobium alhagi CCNWXJ12-2T, a Novel Salt-Resistant Species Isolated from the Desert of Northwestern China.</title>
        <authorList>
            <person name="Zhou M."/>
            <person name="Chen W."/>
            <person name="Chen H."/>
            <person name="Wei G."/>
        </authorList>
    </citation>
    <scope>NUCLEOTIDE SEQUENCE [LARGE SCALE GENOMIC DNA]</scope>
    <source>
        <strain evidence="1 2">CCNWXJ12-2</strain>
    </source>
</reference>
<evidence type="ECO:0000313" key="1">
    <source>
        <dbReference type="EMBL" id="EHK56821.1"/>
    </source>
</evidence>
<dbReference type="EMBL" id="AHAM01000098">
    <property type="protein sequence ID" value="EHK56821.1"/>
    <property type="molecule type" value="Genomic_DNA"/>
</dbReference>
<keyword evidence="2" id="KW-1185">Reference proteome</keyword>
<evidence type="ECO:0000313" key="2">
    <source>
        <dbReference type="Proteomes" id="UP000003250"/>
    </source>
</evidence>
<sequence length="60" mass="6711">MPWVRFTADFDWKPRPQVTIAYRMGQEVNVTTLCAARAVSASMAVRIKKAKKLNADQGEG</sequence>
<dbReference type="AlphaFoldDB" id="H0HR41"/>